<sequence>WMAIDLYIREVESLIFQVSMNQCSDRIKKIGYEAGTFGDSTYDVESINVEKKNFIDEMNMKKKFPMKMNTITRVL</sequence>
<dbReference type="EMBL" id="CM002292">
    <property type="protein sequence ID" value="ESW22169.1"/>
    <property type="molecule type" value="Genomic_DNA"/>
</dbReference>
<accession>V7BW56</accession>
<dbReference type="Gramene" id="ESW22169">
    <property type="protein sequence ID" value="ESW22169"/>
    <property type="gene ID" value="PHAVU_005G1329001g"/>
</dbReference>
<organism evidence="1 2">
    <name type="scientific">Phaseolus vulgaris</name>
    <name type="common">Kidney bean</name>
    <name type="synonym">French bean</name>
    <dbReference type="NCBI Taxonomy" id="3885"/>
    <lineage>
        <taxon>Eukaryota</taxon>
        <taxon>Viridiplantae</taxon>
        <taxon>Streptophyta</taxon>
        <taxon>Embryophyta</taxon>
        <taxon>Tracheophyta</taxon>
        <taxon>Spermatophyta</taxon>
        <taxon>Magnoliopsida</taxon>
        <taxon>eudicotyledons</taxon>
        <taxon>Gunneridae</taxon>
        <taxon>Pentapetalae</taxon>
        <taxon>rosids</taxon>
        <taxon>fabids</taxon>
        <taxon>Fabales</taxon>
        <taxon>Fabaceae</taxon>
        <taxon>Papilionoideae</taxon>
        <taxon>50 kb inversion clade</taxon>
        <taxon>NPAAA clade</taxon>
        <taxon>indigoferoid/millettioid clade</taxon>
        <taxon>Phaseoleae</taxon>
        <taxon>Phaseolus</taxon>
    </lineage>
</organism>
<proteinExistence type="predicted"/>
<gene>
    <name evidence="1" type="ORF">PHAVU_005G1329001g</name>
</gene>
<name>V7BW56_PHAVU</name>
<protein>
    <submittedName>
        <fullName evidence="1">Uncharacterized protein</fullName>
    </submittedName>
</protein>
<feature type="non-terminal residue" evidence="1">
    <location>
        <position position="75"/>
    </location>
</feature>
<dbReference type="Gene3D" id="1.20.1440.90">
    <property type="entry name" value="Phosphoenolpyruvate/pyruvate domain"/>
    <property type="match status" value="1"/>
</dbReference>
<dbReference type="Proteomes" id="UP000000226">
    <property type="component" value="Chromosome 5"/>
</dbReference>
<feature type="non-terminal residue" evidence="1">
    <location>
        <position position="1"/>
    </location>
</feature>
<keyword evidence="2" id="KW-1185">Reference proteome</keyword>
<reference evidence="2" key="1">
    <citation type="journal article" date="2014" name="Nat. Genet.">
        <title>A reference genome for common bean and genome-wide analysis of dual domestications.</title>
        <authorList>
            <person name="Schmutz J."/>
            <person name="McClean P.E."/>
            <person name="Mamidi S."/>
            <person name="Wu G.A."/>
            <person name="Cannon S.B."/>
            <person name="Grimwood J."/>
            <person name="Jenkins J."/>
            <person name="Shu S."/>
            <person name="Song Q."/>
            <person name="Chavarro C."/>
            <person name="Torres-Torres M."/>
            <person name="Geffroy V."/>
            <person name="Moghaddam S.M."/>
            <person name="Gao D."/>
            <person name="Abernathy B."/>
            <person name="Barry K."/>
            <person name="Blair M."/>
            <person name="Brick M.A."/>
            <person name="Chovatia M."/>
            <person name="Gepts P."/>
            <person name="Goodstein D.M."/>
            <person name="Gonzales M."/>
            <person name="Hellsten U."/>
            <person name="Hyten D.L."/>
            <person name="Jia G."/>
            <person name="Kelly J.D."/>
            <person name="Kudrna D."/>
            <person name="Lee R."/>
            <person name="Richard M.M."/>
            <person name="Miklas P.N."/>
            <person name="Osorno J.M."/>
            <person name="Rodrigues J."/>
            <person name="Thareau V."/>
            <person name="Urrea C.A."/>
            <person name="Wang M."/>
            <person name="Yu Y."/>
            <person name="Zhang M."/>
            <person name="Wing R.A."/>
            <person name="Cregan P.B."/>
            <person name="Rokhsar D.S."/>
            <person name="Jackson S.A."/>
        </authorList>
    </citation>
    <scope>NUCLEOTIDE SEQUENCE [LARGE SCALE GENOMIC DNA]</scope>
    <source>
        <strain evidence="2">cv. G19833</strain>
    </source>
</reference>
<dbReference type="OrthoDB" id="1678466at2759"/>
<dbReference type="AlphaFoldDB" id="V7BW56"/>
<evidence type="ECO:0000313" key="2">
    <source>
        <dbReference type="Proteomes" id="UP000000226"/>
    </source>
</evidence>
<evidence type="ECO:0000313" key="1">
    <source>
        <dbReference type="EMBL" id="ESW22169.1"/>
    </source>
</evidence>